<dbReference type="EMBL" id="CCKQ01002615">
    <property type="protein sequence ID" value="CDW73724.1"/>
    <property type="molecule type" value="Genomic_DNA"/>
</dbReference>
<feature type="compositionally biased region" description="Acidic residues" evidence="1">
    <location>
        <begin position="32"/>
        <end position="53"/>
    </location>
</feature>
<evidence type="ECO:0000256" key="1">
    <source>
        <dbReference type="SAM" id="MobiDB-lite"/>
    </source>
</evidence>
<proteinExistence type="predicted"/>
<feature type="region of interest" description="Disordered" evidence="1">
    <location>
        <begin position="1"/>
        <end position="158"/>
    </location>
</feature>
<accession>A0A077ZV09</accession>
<evidence type="ECO:0000313" key="2">
    <source>
        <dbReference type="EMBL" id="CDW73724.1"/>
    </source>
</evidence>
<sequence length="248" mass="28099">MQIDTSLASSQNRKSSQTSSSTENLDINNPEETIESELDDDDLLYEDEDDDIEDIKLGGADKPQDKENGEPNDLNYDDEESEKENKKKQKLNFRPKIKNYSEIEGGKNIDSYMNDSEDDDQKCHNLDDVDLFDNGCGPNQSKNPYGGSTIEQDAENFSSSDEIVKEEVLYERKLAQGKSLKPRNVKRFGILRGETPKAYDPDEDDDDGIATSTRLFKFNSNKNKDGQIIRRRGRPARRSGKKLKEGGK</sequence>
<protein>
    <submittedName>
        <fullName evidence="2">Uncharacterized protein</fullName>
    </submittedName>
</protein>
<keyword evidence="3" id="KW-1185">Reference proteome</keyword>
<feature type="compositionally biased region" description="Low complexity" evidence="1">
    <location>
        <begin position="9"/>
        <end position="22"/>
    </location>
</feature>
<feature type="compositionally biased region" description="Basic residues" evidence="1">
    <location>
        <begin position="229"/>
        <end position="241"/>
    </location>
</feature>
<dbReference type="Proteomes" id="UP000039865">
    <property type="component" value="Unassembled WGS sequence"/>
</dbReference>
<name>A0A077ZV09_STYLE</name>
<reference evidence="2 3" key="1">
    <citation type="submission" date="2014-06" db="EMBL/GenBank/DDBJ databases">
        <authorList>
            <person name="Swart Estienne"/>
        </authorList>
    </citation>
    <scope>NUCLEOTIDE SEQUENCE [LARGE SCALE GENOMIC DNA]</scope>
    <source>
        <strain evidence="2 3">130c</strain>
    </source>
</reference>
<dbReference type="InParanoid" id="A0A077ZV09"/>
<feature type="compositionally biased region" description="Basic residues" evidence="1">
    <location>
        <begin position="86"/>
        <end position="97"/>
    </location>
</feature>
<dbReference type="AlphaFoldDB" id="A0A077ZV09"/>
<evidence type="ECO:0000313" key="3">
    <source>
        <dbReference type="Proteomes" id="UP000039865"/>
    </source>
</evidence>
<organism evidence="2 3">
    <name type="scientific">Stylonychia lemnae</name>
    <name type="common">Ciliate</name>
    <dbReference type="NCBI Taxonomy" id="5949"/>
    <lineage>
        <taxon>Eukaryota</taxon>
        <taxon>Sar</taxon>
        <taxon>Alveolata</taxon>
        <taxon>Ciliophora</taxon>
        <taxon>Intramacronucleata</taxon>
        <taxon>Spirotrichea</taxon>
        <taxon>Stichotrichia</taxon>
        <taxon>Sporadotrichida</taxon>
        <taxon>Oxytrichidae</taxon>
        <taxon>Stylonychinae</taxon>
        <taxon>Stylonychia</taxon>
    </lineage>
</organism>
<feature type="region of interest" description="Disordered" evidence="1">
    <location>
        <begin position="213"/>
        <end position="248"/>
    </location>
</feature>
<gene>
    <name evidence="2" type="primary">Contig6812.g7280</name>
    <name evidence="2" type="ORF">STYLEM_2711</name>
</gene>
<feature type="compositionally biased region" description="Polar residues" evidence="1">
    <location>
        <begin position="149"/>
        <end position="158"/>
    </location>
</feature>